<accession>A0A1P8TI75</accession>
<dbReference type="OrthoDB" id="3482365at2"/>
<evidence type="ECO:0000313" key="2">
    <source>
        <dbReference type="EMBL" id="APY87279.1"/>
    </source>
</evidence>
<evidence type="ECO:0000256" key="1">
    <source>
        <dbReference type="SAM" id="SignalP"/>
    </source>
</evidence>
<evidence type="ECO:0000313" key="4">
    <source>
        <dbReference type="Proteomes" id="UP000187191"/>
    </source>
</evidence>
<proteinExistence type="predicted"/>
<reference evidence="2 4" key="1">
    <citation type="submission" date="2016-05" db="EMBL/GenBank/DDBJ databases">
        <authorList>
            <person name="Gu J."/>
        </authorList>
    </citation>
    <scope>NUCLEOTIDE SEQUENCE [LARGE SCALE GENOMIC DNA]</scope>
    <source>
        <strain evidence="2 4">ACCC40021</strain>
    </source>
</reference>
<organism evidence="3 5">
    <name type="scientific">Streptomyces alfalfae</name>
    <dbReference type="NCBI Taxonomy" id="1642299"/>
    <lineage>
        <taxon>Bacteria</taxon>
        <taxon>Bacillati</taxon>
        <taxon>Actinomycetota</taxon>
        <taxon>Actinomycetes</taxon>
        <taxon>Kitasatosporales</taxon>
        <taxon>Streptomycetaceae</taxon>
        <taxon>Streptomyces</taxon>
    </lineage>
</organism>
<dbReference type="EMBL" id="CP065959">
    <property type="protein sequence ID" value="QQC90422.1"/>
    <property type="molecule type" value="Genomic_DNA"/>
</dbReference>
<protein>
    <submittedName>
        <fullName evidence="3">SH3 domain-containing protein</fullName>
    </submittedName>
</protein>
<dbReference type="AlphaFoldDB" id="A0A1P8TI75"/>
<dbReference type="Gene3D" id="2.30.30.40">
    <property type="entry name" value="SH3 Domains"/>
    <property type="match status" value="1"/>
</dbReference>
<evidence type="ECO:0000313" key="3">
    <source>
        <dbReference type="EMBL" id="QQC90422.1"/>
    </source>
</evidence>
<feature type="signal peptide" evidence="1">
    <location>
        <begin position="1"/>
        <end position="26"/>
    </location>
</feature>
<keyword evidence="4" id="KW-1185">Reference proteome</keyword>
<feature type="chain" id="PRO_5043148559" evidence="1">
    <location>
        <begin position="27"/>
        <end position="137"/>
    </location>
</feature>
<keyword evidence="1" id="KW-0732">Signal</keyword>
<gene>
    <name evidence="2" type="ORF">A7J05_17475</name>
    <name evidence="3" type="ORF">I8755_19905</name>
</gene>
<dbReference type="Proteomes" id="UP000596130">
    <property type="component" value="Chromosome"/>
</dbReference>
<dbReference type="Proteomes" id="UP000187191">
    <property type="component" value="Chromosome"/>
</dbReference>
<dbReference type="KEGG" id="ssia:A7J05_17475"/>
<sequence>MSIASTLGAAGVTALLTVGSAASATAASPAHGDDGVIWGTVVSTPDLKVRDQPSTAGGIVAKLPKGSEDRVDCATRGTAVHGNSVWYWLTGVGGWVSAAYIDTHGWHVPSCAEEDPCPKWKESKDRDCHEPCAYSRR</sequence>
<reference evidence="3 5" key="2">
    <citation type="submission" date="2020-12" db="EMBL/GenBank/DDBJ databases">
        <title>Identification and biosynthesis of polyene macrolides produced by Streptomyces alfalfae Men-myco-93-63.</title>
        <authorList>
            <person name="Liu D."/>
            <person name="Li Y."/>
            <person name="Liu L."/>
            <person name="Han X."/>
            <person name="Shen F."/>
        </authorList>
    </citation>
    <scope>NUCLEOTIDE SEQUENCE [LARGE SCALE GENOMIC DNA]</scope>
    <source>
        <strain evidence="3 5">Men-myco-93-63</strain>
    </source>
</reference>
<evidence type="ECO:0000313" key="5">
    <source>
        <dbReference type="Proteomes" id="UP000596130"/>
    </source>
</evidence>
<name>A0A1P8TI75_9ACTN</name>
<dbReference type="RefSeq" id="WP_076685271.1">
    <property type="nucleotide sequence ID" value="NZ_CP015588.1"/>
</dbReference>
<dbReference type="EMBL" id="CP015588">
    <property type="protein sequence ID" value="APY87279.1"/>
    <property type="molecule type" value="Genomic_DNA"/>
</dbReference>